<evidence type="ECO:0000313" key="2">
    <source>
        <dbReference type="EMBL" id="RKT83494.1"/>
    </source>
</evidence>
<keyword evidence="5" id="KW-1185">Reference proteome</keyword>
<feature type="domain" description="Cupin type-2" evidence="1">
    <location>
        <begin position="43"/>
        <end position="113"/>
    </location>
</feature>
<gene>
    <name evidence="2" type="ORF">ATL45_1780</name>
    <name evidence="3" type="ORF">SAMN05421805_10519</name>
</gene>
<protein>
    <submittedName>
        <fullName evidence="3">Cupin domain-containing protein</fullName>
    </submittedName>
</protein>
<dbReference type="OrthoDB" id="4270834at2"/>
<sequence length="141" mass="15664">MPDIESTNAEREPRSNAWQSALTVLQEAEPPFIPSSAHVMTVVIEFPPGDPGTPPHRHSGPAFGYVLDGEMVFELEGEPARVVRAGEAFWEPGGDVIHYQDGNNRDDVPVRFAVTMLCEPGKPMLSLVDEEELDRRKDRRA</sequence>
<organism evidence="3 4">
    <name type="scientific">Saccharopolyspora antimicrobica</name>
    <dbReference type="NCBI Taxonomy" id="455193"/>
    <lineage>
        <taxon>Bacteria</taxon>
        <taxon>Bacillati</taxon>
        <taxon>Actinomycetota</taxon>
        <taxon>Actinomycetes</taxon>
        <taxon>Pseudonocardiales</taxon>
        <taxon>Pseudonocardiaceae</taxon>
        <taxon>Saccharopolyspora</taxon>
    </lineage>
</organism>
<dbReference type="PANTHER" id="PTHR38599">
    <property type="entry name" value="CUPIN DOMAIN PROTEIN (AFU_ORTHOLOGUE AFUA_3G13620)"/>
    <property type="match status" value="1"/>
</dbReference>
<dbReference type="EMBL" id="FOUP01000005">
    <property type="protein sequence ID" value="SFN50726.1"/>
    <property type="molecule type" value="Genomic_DNA"/>
</dbReference>
<dbReference type="Pfam" id="PF07883">
    <property type="entry name" value="Cupin_2"/>
    <property type="match status" value="1"/>
</dbReference>
<dbReference type="AlphaFoldDB" id="A0A1I4ZKB6"/>
<evidence type="ECO:0000313" key="3">
    <source>
        <dbReference type="EMBL" id="SFN50726.1"/>
    </source>
</evidence>
<dbReference type="RefSeq" id="WP_093152668.1">
    <property type="nucleotide sequence ID" value="NZ_FOUP01000005.1"/>
</dbReference>
<accession>A0A1I4ZKB6</accession>
<name>A0A1I4ZKB6_9PSEU</name>
<dbReference type="SUPFAM" id="SSF51182">
    <property type="entry name" value="RmlC-like cupins"/>
    <property type="match status" value="1"/>
</dbReference>
<reference evidence="2 5" key="2">
    <citation type="submission" date="2018-10" db="EMBL/GenBank/DDBJ databases">
        <title>Sequencing the genomes of 1000 actinobacteria strains.</title>
        <authorList>
            <person name="Klenk H.-P."/>
        </authorList>
    </citation>
    <scope>NUCLEOTIDE SEQUENCE [LARGE SCALE GENOMIC DNA]</scope>
    <source>
        <strain evidence="2 5">DSM 45119</strain>
    </source>
</reference>
<dbReference type="Proteomes" id="UP000270697">
    <property type="component" value="Unassembled WGS sequence"/>
</dbReference>
<dbReference type="InterPro" id="IPR014710">
    <property type="entry name" value="RmlC-like_jellyroll"/>
</dbReference>
<dbReference type="InterPro" id="IPR013096">
    <property type="entry name" value="Cupin_2"/>
</dbReference>
<dbReference type="Gene3D" id="2.60.120.10">
    <property type="entry name" value="Jelly Rolls"/>
    <property type="match status" value="1"/>
</dbReference>
<dbReference type="STRING" id="455193.SAMN05421805_10519"/>
<proteinExistence type="predicted"/>
<evidence type="ECO:0000259" key="1">
    <source>
        <dbReference type="Pfam" id="PF07883"/>
    </source>
</evidence>
<dbReference type="PANTHER" id="PTHR38599:SF1">
    <property type="entry name" value="CUPIN DOMAIN PROTEIN (AFU_ORTHOLOGUE AFUA_3G13620)"/>
    <property type="match status" value="1"/>
</dbReference>
<dbReference type="EMBL" id="RBXX01000002">
    <property type="protein sequence ID" value="RKT83494.1"/>
    <property type="molecule type" value="Genomic_DNA"/>
</dbReference>
<evidence type="ECO:0000313" key="4">
    <source>
        <dbReference type="Proteomes" id="UP000199398"/>
    </source>
</evidence>
<dbReference type="Proteomes" id="UP000199398">
    <property type="component" value="Unassembled WGS sequence"/>
</dbReference>
<dbReference type="CDD" id="cd02234">
    <property type="entry name" value="cupin_BLR7677-like"/>
    <property type="match status" value="1"/>
</dbReference>
<evidence type="ECO:0000313" key="5">
    <source>
        <dbReference type="Proteomes" id="UP000270697"/>
    </source>
</evidence>
<reference evidence="3 4" key="1">
    <citation type="submission" date="2016-10" db="EMBL/GenBank/DDBJ databases">
        <authorList>
            <person name="de Groot N.N."/>
        </authorList>
    </citation>
    <scope>NUCLEOTIDE SEQUENCE [LARGE SCALE GENOMIC DNA]</scope>
    <source>
        <strain evidence="3 4">CPCC 201259</strain>
    </source>
</reference>
<dbReference type="InterPro" id="IPR011051">
    <property type="entry name" value="RmlC_Cupin_sf"/>
</dbReference>